<evidence type="ECO:0000256" key="9">
    <source>
        <dbReference type="HAMAP-Rule" id="MF_00911"/>
    </source>
</evidence>
<keyword evidence="5 9" id="KW-0812">Transmembrane</keyword>
<organism evidence="11 12">
    <name type="scientific">Litchfieldella qijiaojingensis</name>
    <dbReference type="NCBI Taxonomy" id="980347"/>
    <lineage>
        <taxon>Bacteria</taxon>
        <taxon>Pseudomonadati</taxon>
        <taxon>Pseudomonadota</taxon>
        <taxon>Gammaproteobacteria</taxon>
        <taxon>Oceanospirillales</taxon>
        <taxon>Halomonadaceae</taxon>
        <taxon>Litchfieldella</taxon>
    </lineage>
</organism>
<evidence type="ECO:0000313" key="12">
    <source>
        <dbReference type="Proteomes" id="UP000653056"/>
    </source>
</evidence>
<dbReference type="RefSeq" id="WP_189466102.1">
    <property type="nucleotide sequence ID" value="NZ_BMXS01000002.1"/>
</dbReference>
<dbReference type="Pfam" id="PF08478">
    <property type="entry name" value="POTRA_1"/>
    <property type="match status" value="1"/>
</dbReference>
<sequence>MSVLRGSLPGLILLLVLLVAGGRALWLWLDRPIERVSIRGDLTHVSAAYLREELSPLIQGQTWLSVSLGDLRRRARDIEWLAEVRVSREWPNALAFELIEQKPVARWNDTFLLNHQGEPFAFGPVSPPLGLADLAGPEGSGAEVLAYYDYLQPRFSALGLEITQLRLEARGAWRFQLDDSVWVMLGRNDRHARLSRLRAAWERQLGAQASQIRYIDLRYPNGVAVAWHGETETGEVVESEGS</sequence>
<dbReference type="EMBL" id="BMXS01000002">
    <property type="protein sequence ID" value="GGX81585.1"/>
    <property type="molecule type" value="Genomic_DNA"/>
</dbReference>
<keyword evidence="2 9" id="KW-1003">Cell membrane</keyword>
<keyword evidence="7 9" id="KW-0472">Membrane</keyword>
<keyword evidence="12" id="KW-1185">Reference proteome</keyword>
<comment type="function">
    <text evidence="9">Essential cell division protein. May link together the upstream cell division proteins, which are predominantly cytoplasmic, with the downstream cell division proteins, which are predominantly periplasmic. May control correct divisome assembly.</text>
</comment>
<dbReference type="Gene3D" id="3.10.20.310">
    <property type="entry name" value="membrane protein fhac"/>
    <property type="match status" value="1"/>
</dbReference>
<dbReference type="InterPro" id="IPR013685">
    <property type="entry name" value="POTRA_FtsQ_type"/>
</dbReference>
<dbReference type="PROSITE" id="PS51779">
    <property type="entry name" value="POTRA"/>
    <property type="match status" value="1"/>
</dbReference>
<comment type="similarity">
    <text evidence="9">Belongs to the FtsQ/DivIB family. FtsQ subfamily.</text>
</comment>
<evidence type="ECO:0000256" key="2">
    <source>
        <dbReference type="ARBA" id="ARBA00022475"/>
    </source>
</evidence>
<evidence type="ECO:0000256" key="5">
    <source>
        <dbReference type="ARBA" id="ARBA00022692"/>
    </source>
</evidence>
<keyword evidence="8 9" id="KW-0131">Cell cycle</keyword>
<comment type="subunit">
    <text evidence="9">Part of a complex composed of FtsB, FtsL and FtsQ.</text>
</comment>
<dbReference type="InterPro" id="IPR026579">
    <property type="entry name" value="FtsQ"/>
</dbReference>
<keyword evidence="4 9" id="KW-0132">Cell division</keyword>
<protein>
    <recommendedName>
        <fullName evidence="9">Cell division protein FtsQ</fullName>
    </recommendedName>
</protein>
<keyword evidence="3 9" id="KW-0997">Cell inner membrane</keyword>
<evidence type="ECO:0000256" key="7">
    <source>
        <dbReference type="ARBA" id="ARBA00023136"/>
    </source>
</evidence>
<dbReference type="InterPro" id="IPR034746">
    <property type="entry name" value="POTRA"/>
</dbReference>
<evidence type="ECO:0000313" key="11">
    <source>
        <dbReference type="EMBL" id="GGX81585.1"/>
    </source>
</evidence>
<dbReference type="PANTHER" id="PTHR35851">
    <property type="entry name" value="CELL DIVISION PROTEIN FTSQ"/>
    <property type="match status" value="1"/>
</dbReference>
<evidence type="ECO:0000256" key="8">
    <source>
        <dbReference type="ARBA" id="ARBA00023306"/>
    </source>
</evidence>
<evidence type="ECO:0000256" key="4">
    <source>
        <dbReference type="ARBA" id="ARBA00022618"/>
    </source>
</evidence>
<evidence type="ECO:0000256" key="3">
    <source>
        <dbReference type="ARBA" id="ARBA00022519"/>
    </source>
</evidence>
<keyword evidence="6 9" id="KW-1133">Transmembrane helix</keyword>
<feature type="domain" description="POTRA" evidence="10">
    <location>
        <begin position="31"/>
        <end position="101"/>
    </location>
</feature>
<gene>
    <name evidence="9" type="primary">ftsQ</name>
    <name evidence="11" type="ORF">GCM10007160_06130</name>
</gene>
<accession>A0ABQ2YEA6</accession>
<reference evidence="12" key="1">
    <citation type="journal article" date="2019" name="Int. J. Syst. Evol. Microbiol.">
        <title>The Global Catalogue of Microorganisms (GCM) 10K type strain sequencing project: providing services to taxonomists for standard genome sequencing and annotation.</title>
        <authorList>
            <consortium name="The Broad Institute Genomics Platform"/>
            <consortium name="The Broad Institute Genome Sequencing Center for Infectious Disease"/>
            <person name="Wu L."/>
            <person name="Ma J."/>
        </authorList>
    </citation>
    <scope>NUCLEOTIDE SEQUENCE [LARGE SCALE GENOMIC DNA]</scope>
    <source>
        <strain evidence="12">KCTC 22228</strain>
    </source>
</reference>
<evidence type="ECO:0000259" key="10">
    <source>
        <dbReference type="PROSITE" id="PS51779"/>
    </source>
</evidence>
<dbReference type="InterPro" id="IPR045335">
    <property type="entry name" value="FtsQ_C_sf"/>
</dbReference>
<dbReference type="PANTHER" id="PTHR35851:SF1">
    <property type="entry name" value="CELL DIVISION PROTEIN FTSQ"/>
    <property type="match status" value="1"/>
</dbReference>
<dbReference type="Pfam" id="PF03799">
    <property type="entry name" value="FtsQ_DivIB_C"/>
    <property type="match status" value="1"/>
</dbReference>
<dbReference type="Proteomes" id="UP000653056">
    <property type="component" value="Unassembled WGS sequence"/>
</dbReference>
<comment type="caution">
    <text evidence="11">The sequence shown here is derived from an EMBL/GenBank/DDBJ whole genome shotgun (WGS) entry which is preliminary data.</text>
</comment>
<proteinExistence type="inferred from homology"/>
<dbReference type="InterPro" id="IPR005548">
    <property type="entry name" value="Cell_div_FtsQ/DivIB_C"/>
</dbReference>
<comment type="subcellular location">
    <subcellularLocation>
        <location evidence="9">Cell inner membrane</location>
        <topology evidence="9">Single-pass type II membrane protein</topology>
    </subcellularLocation>
    <subcellularLocation>
        <location evidence="1">Membrane</location>
    </subcellularLocation>
    <text evidence="9">Localizes to the division septum.</text>
</comment>
<evidence type="ECO:0000256" key="1">
    <source>
        <dbReference type="ARBA" id="ARBA00004370"/>
    </source>
</evidence>
<evidence type="ECO:0000256" key="6">
    <source>
        <dbReference type="ARBA" id="ARBA00022989"/>
    </source>
</evidence>
<dbReference type="Gene3D" id="3.40.50.11690">
    <property type="entry name" value="Cell division protein FtsQ/DivIB"/>
    <property type="match status" value="1"/>
</dbReference>
<name>A0ABQ2YEA6_9GAMM</name>
<dbReference type="HAMAP" id="MF_00911">
    <property type="entry name" value="FtsQ_subfam"/>
    <property type="match status" value="1"/>
</dbReference>